<organism evidence="8 9">
    <name type="scientific">[Mycoplasma] gypis</name>
    <dbReference type="NCBI Taxonomy" id="92404"/>
    <lineage>
        <taxon>Bacteria</taxon>
        <taxon>Bacillati</taxon>
        <taxon>Mycoplasmatota</taxon>
        <taxon>Mycoplasmoidales</taxon>
        <taxon>Metamycoplasmataceae</taxon>
        <taxon>Metamycoplasma</taxon>
    </lineage>
</organism>
<comment type="function">
    <text evidence="1 6">Required for the transposition of the insertion element.</text>
</comment>
<keyword evidence="4 6" id="KW-0238">DNA-binding</keyword>
<accession>A0ABZ2RQE4</accession>
<evidence type="ECO:0000256" key="5">
    <source>
        <dbReference type="ARBA" id="ARBA00023172"/>
    </source>
</evidence>
<evidence type="ECO:0000256" key="6">
    <source>
        <dbReference type="RuleBase" id="RU365089"/>
    </source>
</evidence>
<keyword evidence="6" id="KW-0814">Transposable element</keyword>
<keyword evidence="3 6" id="KW-0815">Transposition</keyword>
<reference evidence="8" key="1">
    <citation type="submission" date="2024-03" db="EMBL/GenBank/DDBJ databases">
        <title>Complete genome sequence of Mycoplasma gypis type strain B1/T1.</title>
        <authorList>
            <person name="Spergser J."/>
        </authorList>
    </citation>
    <scope>NUCLEOTIDE SEQUENCE [LARGE SCALE GENOMIC DNA]</scope>
    <source>
        <strain evidence="8">B1/T1</strain>
    </source>
</reference>
<protein>
    <recommendedName>
        <fullName evidence="6">Mutator family transposase</fullName>
    </recommendedName>
</protein>
<feature type="coiled-coil region" evidence="7">
    <location>
        <begin position="195"/>
        <end position="222"/>
    </location>
</feature>
<evidence type="ECO:0000313" key="8">
    <source>
        <dbReference type="EMBL" id="WXL28687.1"/>
    </source>
</evidence>
<dbReference type="EMBL" id="CP148066">
    <property type="protein sequence ID" value="WXL28687.1"/>
    <property type="molecule type" value="Genomic_DNA"/>
</dbReference>
<dbReference type="PANTHER" id="PTHR33217:SF8">
    <property type="entry name" value="MUTATOR FAMILY TRANSPOSASE"/>
    <property type="match status" value="1"/>
</dbReference>
<evidence type="ECO:0000313" key="9">
    <source>
        <dbReference type="Proteomes" id="UP001460679"/>
    </source>
</evidence>
<keyword evidence="7" id="KW-0175">Coiled coil</keyword>
<keyword evidence="5 6" id="KW-0233">DNA recombination</keyword>
<sequence>MKIIKKDFRSHLNSVLNRKHLINDCLEFDEAFTALFKNTIEKLIEMEFDHFMEFERSDIGVKNSNFKNGHSTKIIKTKYGSFPINIRRDRKNEFETKLFDKNSHDFNYKEDLIIALNASNNDYTSIEQSVAEMFDNEIPEELLKNIAKSFYENQKFNLSHKFSFRMISVKEIKIEKHNEAYWIVFGRTRDENVILTILKANLENNEKNMELLFENLNENKIKKITYFAVEEEQCCRKLIEEKSKEYNFKIIEITNSHEE</sequence>
<evidence type="ECO:0000256" key="2">
    <source>
        <dbReference type="ARBA" id="ARBA00010961"/>
    </source>
</evidence>
<evidence type="ECO:0000256" key="3">
    <source>
        <dbReference type="ARBA" id="ARBA00022578"/>
    </source>
</evidence>
<dbReference type="RefSeq" id="WP_205498583.1">
    <property type="nucleotide sequence ID" value="NZ_CP148066.1"/>
</dbReference>
<comment type="similarity">
    <text evidence="2 6">Belongs to the transposase mutator family.</text>
</comment>
<dbReference type="InterPro" id="IPR001207">
    <property type="entry name" value="Transposase_mutator"/>
</dbReference>
<proteinExistence type="inferred from homology"/>
<gene>
    <name evidence="8" type="ORF">WG616_01545</name>
</gene>
<evidence type="ECO:0000256" key="1">
    <source>
        <dbReference type="ARBA" id="ARBA00002190"/>
    </source>
</evidence>
<evidence type="ECO:0000256" key="7">
    <source>
        <dbReference type="SAM" id="Coils"/>
    </source>
</evidence>
<name>A0ABZ2RQE4_9BACT</name>
<keyword evidence="9" id="KW-1185">Reference proteome</keyword>
<evidence type="ECO:0000256" key="4">
    <source>
        <dbReference type="ARBA" id="ARBA00023125"/>
    </source>
</evidence>
<dbReference type="Proteomes" id="UP001460679">
    <property type="component" value="Chromosome"/>
</dbReference>
<dbReference type="Pfam" id="PF00872">
    <property type="entry name" value="Transposase_mut"/>
    <property type="match status" value="1"/>
</dbReference>
<dbReference type="PANTHER" id="PTHR33217">
    <property type="entry name" value="TRANSPOSASE FOR INSERTION SEQUENCE ELEMENT IS1081"/>
    <property type="match status" value="1"/>
</dbReference>